<dbReference type="InterPro" id="IPR022385">
    <property type="entry name" value="Rhs_assc_core"/>
</dbReference>
<reference evidence="2 3" key="1">
    <citation type="submission" date="2018-08" db="EMBL/GenBank/DDBJ databases">
        <title>Vibrio isolated from the Eastern China Marginal Seas.</title>
        <authorList>
            <person name="Li Y."/>
        </authorList>
    </citation>
    <scope>NUCLEOTIDE SEQUENCE [LARGE SCALE GENOMIC DNA]</scope>
    <source>
        <strain evidence="2 3">BEI233</strain>
    </source>
</reference>
<feature type="domain" description="RHS protein conserved region" evidence="1">
    <location>
        <begin position="44"/>
        <end position="78"/>
    </location>
</feature>
<protein>
    <recommendedName>
        <fullName evidence="1">RHS protein conserved region domain-containing protein</fullName>
    </recommendedName>
</protein>
<evidence type="ECO:0000313" key="2">
    <source>
        <dbReference type="EMBL" id="RJX66131.1"/>
    </source>
</evidence>
<dbReference type="EMBL" id="QVMU01000030">
    <property type="protein sequence ID" value="RJX66131.1"/>
    <property type="molecule type" value="Genomic_DNA"/>
</dbReference>
<dbReference type="AlphaFoldDB" id="A0A3A6QDM6"/>
<comment type="caution">
    <text evidence="2">The sequence shown here is derived from an EMBL/GenBank/DDBJ whole genome shotgun (WGS) entry which is preliminary data.</text>
</comment>
<dbReference type="Pfam" id="PF03527">
    <property type="entry name" value="RHS"/>
    <property type="match status" value="1"/>
</dbReference>
<sequence length="294" mass="31602">MDVLYVYGLDGELLAEVDAGTGQTQREYVWLDGQLMAYLVDGTVYHVHNDHLGTPQALTDETGATVWKASYSPFGKATVTTEQIKFNLRFPGQYFDAETGLHYNWHRNYDPNTGIYITSDPIGLAGGINTYAYALNNPAIYTDPTGLWVPQIIGAMVNIGFEGYRQYQTGSFDAGRLLVAGATGALGGFGSTLRRAVFFGASSGAIGNMYIQLTEKSSGCDQRYQKSLDLYQVGRSAILGSFGGAVGFGGGILGKNILRPRDIIGVDLKKRVSFNYESYGSAIGSAGGTTIGNQ</sequence>
<proteinExistence type="predicted"/>
<dbReference type="InterPro" id="IPR050708">
    <property type="entry name" value="T6SS_VgrG/RHS"/>
</dbReference>
<organism evidence="2 3">
    <name type="scientific">Vibrio sinensis</name>
    <dbReference type="NCBI Taxonomy" id="2302434"/>
    <lineage>
        <taxon>Bacteria</taxon>
        <taxon>Pseudomonadati</taxon>
        <taxon>Pseudomonadota</taxon>
        <taxon>Gammaproteobacteria</taxon>
        <taxon>Vibrionales</taxon>
        <taxon>Vibrionaceae</taxon>
        <taxon>Vibrio</taxon>
    </lineage>
</organism>
<dbReference type="InterPro" id="IPR001826">
    <property type="entry name" value="RHS"/>
</dbReference>
<evidence type="ECO:0000313" key="3">
    <source>
        <dbReference type="Proteomes" id="UP000273252"/>
    </source>
</evidence>
<accession>A0A3A6QDM6</accession>
<dbReference type="Gene3D" id="2.180.10.10">
    <property type="entry name" value="RHS repeat-associated core"/>
    <property type="match status" value="1"/>
</dbReference>
<gene>
    <name evidence="2" type="ORF">DZ860_20640</name>
</gene>
<evidence type="ECO:0000259" key="1">
    <source>
        <dbReference type="Pfam" id="PF03527"/>
    </source>
</evidence>
<keyword evidence="3" id="KW-1185">Reference proteome</keyword>
<dbReference type="PANTHER" id="PTHR32305:SF15">
    <property type="entry name" value="PROTEIN RHSA-RELATED"/>
    <property type="match status" value="1"/>
</dbReference>
<dbReference type="NCBIfam" id="TIGR03696">
    <property type="entry name" value="Rhs_assc_core"/>
    <property type="match status" value="1"/>
</dbReference>
<dbReference type="OrthoDB" id="9816400at2"/>
<dbReference type="Proteomes" id="UP000273252">
    <property type="component" value="Unassembled WGS sequence"/>
</dbReference>
<dbReference type="PRINTS" id="PR00394">
    <property type="entry name" value="RHSPROTEIN"/>
</dbReference>
<name>A0A3A6QDM6_9VIBR</name>
<dbReference type="PANTHER" id="PTHR32305">
    <property type="match status" value="1"/>
</dbReference>